<dbReference type="RefSeq" id="WP_038502502.1">
    <property type="nucleotide sequence ID" value="NZ_CP009706.1"/>
</dbReference>
<evidence type="ECO:0000313" key="5">
    <source>
        <dbReference type="Proteomes" id="UP000029986"/>
    </source>
</evidence>
<dbReference type="PANTHER" id="PTHR10584:SF166">
    <property type="entry name" value="RIBOKINASE"/>
    <property type="match status" value="1"/>
</dbReference>
<keyword evidence="5" id="KW-1185">Reference proteome</keyword>
<dbReference type="eggNOG" id="COG1522">
    <property type="taxonomic scope" value="Bacteria"/>
</dbReference>
<dbReference type="PANTHER" id="PTHR10584">
    <property type="entry name" value="SUGAR KINASE"/>
    <property type="match status" value="1"/>
</dbReference>
<dbReference type="EMBL" id="CP009706">
    <property type="protein sequence ID" value="AIU74460.1"/>
    <property type="molecule type" value="Genomic_DNA"/>
</dbReference>
<dbReference type="Proteomes" id="UP000029986">
    <property type="component" value="Chromosome"/>
</dbReference>
<dbReference type="InterPro" id="IPR011611">
    <property type="entry name" value="PfkB_dom"/>
</dbReference>
<dbReference type="OrthoDB" id="9806249at2"/>
<evidence type="ECO:0000256" key="1">
    <source>
        <dbReference type="ARBA" id="ARBA00022679"/>
    </source>
</evidence>
<dbReference type="InterPro" id="IPR036390">
    <property type="entry name" value="WH_DNA-bd_sf"/>
</dbReference>
<dbReference type="Pfam" id="PF13412">
    <property type="entry name" value="HTH_24"/>
    <property type="match status" value="1"/>
</dbReference>
<reference evidence="4 5" key="1">
    <citation type="journal article" date="2014" name="Gut Pathog.">
        <title>Gene clusters of Hafnia alvei strain FB1 important in survival and pathogenesis: a draft genome perspective.</title>
        <authorList>
            <person name="Tan J.Y."/>
            <person name="Yin W.F."/>
            <person name="Chan K.G."/>
        </authorList>
    </citation>
    <scope>NUCLEOTIDE SEQUENCE [LARGE SCALE GENOMIC DNA]</scope>
    <source>
        <strain evidence="4 5">FB1</strain>
    </source>
</reference>
<dbReference type="GO" id="GO:0006355">
    <property type="term" value="P:regulation of DNA-templated transcription"/>
    <property type="evidence" value="ECO:0007669"/>
    <property type="project" value="UniProtKB-ARBA"/>
</dbReference>
<feature type="domain" description="Carbohydrate kinase PfkB" evidence="3">
    <location>
        <begin position="68"/>
        <end position="357"/>
    </location>
</feature>
<keyword evidence="1" id="KW-0808">Transferase</keyword>
<dbReference type="SUPFAM" id="SSF53613">
    <property type="entry name" value="Ribokinase-like"/>
    <property type="match status" value="1"/>
</dbReference>
<dbReference type="InterPro" id="IPR002173">
    <property type="entry name" value="Carboh/pur_kinase_PfkB_CS"/>
</dbReference>
<dbReference type="GO" id="GO:0016301">
    <property type="term" value="F:kinase activity"/>
    <property type="evidence" value="ECO:0007669"/>
    <property type="project" value="UniProtKB-KW"/>
</dbReference>
<dbReference type="PROSITE" id="PS00583">
    <property type="entry name" value="PFKB_KINASES_1"/>
    <property type="match status" value="1"/>
</dbReference>
<dbReference type="HOGENOM" id="CLU_027634_11_2_6"/>
<dbReference type="eggNOG" id="COG0524">
    <property type="taxonomic scope" value="Bacteria"/>
</dbReference>
<dbReference type="Gene3D" id="3.40.1190.20">
    <property type="match status" value="1"/>
</dbReference>
<accession>A0A097R6U9</accession>
<dbReference type="Gene3D" id="1.10.10.10">
    <property type="entry name" value="Winged helix-like DNA-binding domain superfamily/Winged helix DNA-binding domain"/>
    <property type="match status" value="1"/>
</dbReference>
<dbReference type="SUPFAM" id="SSF46785">
    <property type="entry name" value="Winged helix' DNA-binding domain"/>
    <property type="match status" value="1"/>
</dbReference>
<organism evidence="4 5">
    <name type="scientific">Hafnia alvei FB1</name>
    <dbReference type="NCBI Taxonomy" id="1453496"/>
    <lineage>
        <taxon>Bacteria</taxon>
        <taxon>Pseudomonadati</taxon>
        <taxon>Pseudomonadota</taxon>
        <taxon>Gammaproteobacteria</taxon>
        <taxon>Enterobacterales</taxon>
        <taxon>Hafniaceae</taxon>
        <taxon>Hafnia</taxon>
    </lineage>
</organism>
<dbReference type="InterPro" id="IPR011991">
    <property type="entry name" value="ArsR-like_HTH"/>
</dbReference>
<dbReference type="InterPro" id="IPR029056">
    <property type="entry name" value="Ribokinase-like"/>
</dbReference>
<dbReference type="PATRIC" id="fig|1453496.5.peg.4124"/>
<proteinExistence type="predicted"/>
<keyword evidence="2 4" id="KW-0418">Kinase</keyword>
<dbReference type="InterPro" id="IPR036388">
    <property type="entry name" value="WH-like_DNA-bd_sf"/>
</dbReference>
<sequence length="372" mass="40284">MFKNKQVSNMTSREKQILQLLRRDPLIPQQEIADVLGISRSGVAGHIMNLMKKGYIKGKGYILSEHSYVVTVGSTNMDVCGYSSSKLVYEDSNPGKIKCTPGGVGRNIAQNIALLGRECHLISVVGDDFYGDTLLEQAKLAGVHIDSFHKLHGETTSTYVSLLDEGGEMLVAINDMRILEKLTPALLATSKDLIQHAGVLIVDCNLTEDALAWLFSHAGSVPIFVDTVSAFKAPKIRNWLSHIHTLKPNRLEAEILSGMTITSPKDAPKAAKWFHEQGVQRIALSMGAAGVFYSEIDGQSGWSSPLPVNIVNVTGAGDAMMAGLASCWLEDMTLAESIRFAQGCSALTLSSEFTNNPNLSNGSVQKLLELQP</sequence>
<dbReference type="CDD" id="cd00090">
    <property type="entry name" value="HTH_ARSR"/>
    <property type="match status" value="1"/>
</dbReference>
<dbReference type="Pfam" id="PF00294">
    <property type="entry name" value="PfkB"/>
    <property type="match status" value="1"/>
</dbReference>
<dbReference type="KEGG" id="hav:AT03_20020"/>
<dbReference type="CDD" id="cd01941">
    <property type="entry name" value="YeiC_kinase_like"/>
    <property type="match status" value="1"/>
</dbReference>
<dbReference type="AlphaFoldDB" id="A0A097R6U9"/>
<name>A0A097R6U9_HAFAL</name>
<protein>
    <submittedName>
        <fullName evidence="4">Kinase</fullName>
    </submittedName>
</protein>
<evidence type="ECO:0000313" key="4">
    <source>
        <dbReference type="EMBL" id="AIU74460.1"/>
    </source>
</evidence>
<evidence type="ECO:0000256" key="2">
    <source>
        <dbReference type="ARBA" id="ARBA00022777"/>
    </source>
</evidence>
<gene>
    <name evidence="4" type="ORF">AT03_20020</name>
</gene>
<dbReference type="PROSITE" id="PS00584">
    <property type="entry name" value="PFKB_KINASES_2"/>
    <property type="match status" value="1"/>
</dbReference>
<evidence type="ECO:0000259" key="3">
    <source>
        <dbReference type="Pfam" id="PF00294"/>
    </source>
</evidence>